<feature type="transmembrane region" description="Helical" evidence="7">
    <location>
        <begin position="69"/>
        <end position="92"/>
    </location>
</feature>
<keyword evidence="5 7" id="KW-1133">Transmembrane helix</keyword>
<keyword evidence="2 7" id="KW-0813">Transport</keyword>
<evidence type="ECO:0000313" key="10">
    <source>
        <dbReference type="Proteomes" id="UP000366872"/>
    </source>
</evidence>
<dbReference type="CDD" id="cd06261">
    <property type="entry name" value="TM_PBP2"/>
    <property type="match status" value="1"/>
</dbReference>
<protein>
    <submittedName>
        <fullName evidence="9">Lactose transport system permease protein LacF</fullName>
    </submittedName>
</protein>
<keyword evidence="4 7" id="KW-0812">Transmembrane</keyword>
<evidence type="ECO:0000256" key="5">
    <source>
        <dbReference type="ARBA" id="ARBA00022989"/>
    </source>
</evidence>
<evidence type="ECO:0000256" key="1">
    <source>
        <dbReference type="ARBA" id="ARBA00004651"/>
    </source>
</evidence>
<dbReference type="PANTHER" id="PTHR30193:SF37">
    <property type="entry name" value="INNER MEMBRANE ABC TRANSPORTER PERMEASE PROTEIN YCJO"/>
    <property type="match status" value="1"/>
</dbReference>
<dbReference type="GO" id="GO:0055085">
    <property type="term" value="P:transmembrane transport"/>
    <property type="evidence" value="ECO:0007669"/>
    <property type="project" value="InterPro"/>
</dbReference>
<dbReference type="PROSITE" id="PS50928">
    <property type="entry name" value="ABC_TM1"/>
    <property type="match status" value="1"/>
</dbReference>
<evidence type="ECO:0000259" key="8">
    <source>
        <dbReference type="PROSITE" id="PS50928"/>
    </source>
</evidence>
<feature type="transmembrane region" description="Helical" evidence="7">
    <location>
        <begin position="154"/>
        <end position="175"/>
    </location>
</feature>
<evidence type="ECO:0000313" key="9">
    <source>
        <dbReference type="EMBL" id="VGO13088.1"/>
    </source>
</evidence>
<organism evidence="9 10">
    <name type="scientific">Pontiella desulfatans</name>
    <dbReference type="NCBI Taxonomy" id="2750659"/>
    <lineage>
        <taxon>Bacteria</taxon>
        <taxon>Pseudomonadati</taxon>
        <taxon>Kiritimatiellota</taxon>
        <taxon>Kiritimatiellia</taxon>
        <taxon>Kiritimatiellales</taxon>
        <taxon>Pontiellaceae</taxon>
        <taxon>Pontiella</taxon>
    </lineage>
</organism>
<reference evidence="9 10" key="1">
    <citation type="submission" date="2019-04" db="EMBL/GenBank/DDBJ databases">
        <authorList>
            <person name="Van Vliet M D."/>
        </authorList>
    </citation>
    <scope>NUCLEOTIDE SEQUENCE [LARGE SCALE GENOMIC DNA]</scope>
    <source>
        <strain evidence="9 10">F1</strain>
    </source>
</reference>
<dbReference type="InterPro" id="IPR035906">
    <property type="entry name" value="MetI-like_sf"/>
</dbReference>
<keyword evidence="3" id="KW-1003">Cell membrane</keyword>
<evidence type="ECO:0000256" key="6">
    <source>
        <dbReference type="ARBA" id="ARBA00023136"/>
    </source>
</evidence>
<dbReference type="Gene3D" id="1.10.3720.10">
    <property type="entry name" value="MetI-like"/>
    <property type="match status" value="1"/>
</dbReference>
<dbReference type="InterPro" id="IPR000515">
    <property type="entry name" value="MetI-like"/>
</dbReference>
<sequence length="290" mass="32581">MKSKFSYRLSGYLFTLPYFVLFAIFLIGPLLFGLGLGFFRWEMLSSAPPTFVGLANYREALDDPYFWKALKATCLFVLMAVPSTIGVALLLALGVNALPRRQAFYRACFVLPTMINIAVAGLLWRWFYNSEFGLFNALLANINLKIPWISSEAIALPAIALMTVWWTAGGTFLILMAGLHQISESIYEAAALDGASGLRRFRHITLPLLKPALFFVTIMNLIASFQVFGQTYVITGGGPELSTRVMVQYIYETAFRNYRMGYGAAMSWLLFLVIATFTAIQFRLMKKAER</sequence>
<dbReference type="AlphaFoldDB" id="A0A6C2TZE0"/>
<keyword evidence="6 7" id="KW-0472">Membrane</keyword>
<dbReference type="SUPFAM" id="SSF161098">
    <property type="entry name" value="MetI-like"/>
    <property type="match status" value="1"/>
</dbReference>
<dbReference type="Proteomes" id="UP000366872">
    <property type="component" value="Unassembled WGS sequence"/>
</dbReference>
<feature type="transmembrane region" description="Helical" evidence="7">
    <location>
        <begin position="265"/>
        <end position="284"/>
    </location>
</feature>
<evidence type="ECO:0000256" key="4">
    <source>
        <dbReference type="ARBA" id="ARBA00022692"/>
    </source>
</evidence>
<gene>
    <name evidence="9" type="primary">lacF</name>
    <name evidence="9" type="ORF">PDESU_01642</name>
</gene>
<name>A0A6C2TZE0_PONDE</name>
<dbReference type="PANTHER" id="PTHR30193">
    <property type="entry name" value="ABC TRANSPORTER PERMEASE PROTEIN"/>
    <property type="match status" value="1"/>
</dbReference>
<feature type="transmembrane region" description="Helical" evidence="7">
    <location>
        <begin position="12"/>
        <end position="39"/>
    </location>
</feature>
<dbReference type="Pfam" id="PF00528">
    <property type="entry name" value="BPD_transp_1"/>
    <property type="match status" value="1"/>
</dbReference>
<evidence type="ECO:0000256" key="7">
    <source>
        <dbReference type="RuleBase" id="RU363032"/>
    </source>
</evidence>
<evidence type="ECO:0000256" key="3">
    <source>
        <dbReference type="ARBA" id="ARBA00022475"/>
    </source>
</evidence>
<comment type="subcellular location">
    <subcellularLocation>
        <location evidence="1 7">Cell membrane</location>
        <topology evidence="1 7">Multi-pass membrane protein</topology>
    </subcellularLocation>
</comment>
<evidence type="ECO:0000256" key="2">
    <source>
        <dbReference type="ARBA" id="ARBA00022448"/>
    </source>
</evidence>
<dbReference type="GO" id="GO:0005886">
    <property type="term" value="C:plasma membrane"/>
    <property type="evidence" value="ECO:0007669"/>
    <property type="project" value="UniProtKB-SubCell"/>
</dbReference>
<accession>A0A6C2TZE0</accession>
<proteinExistence type="inferred from homology"/>
<feature type="domain" description="ABC transmembrane type-1" evidence="8">
    <location>
        <begin position="70"/>
        <end position="281"/>
    </location>
</feature>
<feature type="transmembrane region" description="Helical" evidence="7">
    <location>
        <begin position="208"/>
        <end position="228"/>
    </location>
</feature>
<dbReference type="InterPro" id="IPR051393">
    <property type="entry name" value="ABC_transporter_permease"/>
</dbReference>
<dbReference type="RefSeq" id="WP_136078699.1">
    <property type="nucleotide sequence ID" value="NZ_CAAHFG010000001.1"/>
</dbReference>
<dbReference type="EMBL" id="CAAHFG010000001">
    <property type="protein sequence ID" value="VGO13088.1"/>
    <property type="molecule type" value="Genomic_DNA"/>
</dbReference>
<keyword evidence="10" id="KW-1185">Reference proteome</keyword>
<feature type="transmembrane region" description="Helical" evidence="7">
    <location>
        <begin position="104"/>
        <end position="127"/>
    </location>
</feature>
<comment type="similarity">
    <text evidence="7">Belongs to the binding-protein-dependent transport system permease family.</text>
</comment>